<dbReference type="InterPro" id="IPR011330">
    <property type="entry name" value="Glyco_hydro/deAcase_b/a-brl"/>
</dbReference>
<dbReference type="Proteomes" id="UP000092573">
    <property type="component" value="Chromosome"/>
</dbReference>
<accession>A0A1B1N6Z6</accession>
<reference evidence="3 4" key="1">
    <citation type="submission" date="2016-01" db="EMBL/GenBank/DDBJ databases">
        <title>Complete Genome Sequence of Paenibacillus yonginensis DCY84, a novel Plant Growth-Promoting Bacteria with Elicitation of Induced Systemic Resistance.</title>
        <authorList>
            <person name="Kim Y.J."/>
            <person name="Yang D.C."/>
            <person name="Sukweenadhi J."/>
        </authorList>
    </citation>
    <scope>NUCLEOTIDE SEQUENCE [LARGE SCALE GENOMIC DNA]</scope>
    <source>
        <strain evidence="3 4">DCY84</strain>
    </source>
</reference>
<organism evidence="3 4">
    <name type="scientific">Paenibacillus yonginensis</name>
    <dbReference type="NCBI Taxonomy" id="1462996"/>
    <lineage>
        <taxon>Bacteria</taxon>
        <taxon>Bacillati</taxon>
        <taxon>Bacillota</taxon>
        <taxon>Bacilli</taxon>
        <taxon>Bacillales</taxon>
        <taxon>Paenibacillaceae</taxon>
        <taxon>Paenibacillus</taxon>
    </lineage>
</organism>
<dbReference type="EMBL" id="CP014167">
    <property type="protein sequence ID" value="ANS77199.1"/>
    <property type="molecule type" value="Genomic_DNA"/>
</dbReference>
<dbReference type="RefSeq" id="WP_068700579.1">
    <property type="nucleotide sequence ID" value="NZ_CP014167.1"/>
</dbReference>
<dbReference type="GO" id="GO:0016810">
    <property type="term" value="F:hydrolase activity, acting on carbon-nitrogen (but not peptide) bonds"/>
    <property type="evidence" value="ECO:0007669"/>
    <property type="project" value="InterPro"/>
</dbReference>
<dbReference type="AlphaFoldDB" id="A0A1B1N6Z6"/>
<keyword evidence="1" id="KW-0732">Signal</keyword>
<dbReference type="GO" id="GO:0005975">
    <property type="term" value="P:carbohydrate metabolic process"/>
    <property type="evidence" value="ECO:0007669"/>
    <property type="project" value="InterPro"/>
</dbReference>
<dbReference type="PANTHER" id="PTHR10587">
    <property type="entry name" value="GLYCOSYL TRANSFERASE-RELATED"/>
    <property type="match status" value="1"/>
</dbReference>
<dbReference type="KEGG" id="pyg:AWM70_10995"/>
<gene>
    <name evidence="3" type="ORF">AWM70_10995</name>
</gene>
<dbReference type="PROSITE" id="PS51677">
    <property type="entry name" value="NODB"/>
    <property type="match status" value="1"/>
</dbReference>
<dbReference type="Pfam" id="PF01522">
    <property type="entry name" value="Polysacc_deac_1"/>
    <property type="match status" value="1"/>
</dbReference>
<dbReference type="InterPro" id="IPR050248">
    <property type="entry name" value="Polysacc_deacetylase_ArnD"/>
</dbReference>
<keyword evidence="4" id="KW-1185">Reference proteome</keyword>
<name>A0A1B1N6Z6_9BACL</name>
<dbReference type="InterPro" id="IPR002509">
    <property type="entry name" value="NODB_dom"/>
</dbReference>
<feature type="chain" id="PRO_5038980431" evidence="1">
    <location>
        <begin position="23"/>
        <end position="258"/>
    </location>
</feature>
<dbReference type="CDD" id="cd10917">
    <property type="entry name" value="CE4_NodB_like_6s_7s"/>
    <property type="match status" value="1"/>
</dbReference>
<evidence type="ECO:0000259" key="2">
    <source>
        <dbReference type="PROSITE" id="PS51677"/>
    </source>
</evidence>
<evidence type="ECO:0000313" key="4">
    <source>
        <dbReference type="Proteomes" id="UP000092573"/>
    </source>
</evidence>
<proteinExistence type="predicted"/>
<sequence length="258" mass="29109">MKLWAAVLMGILLVAVQTQTSAAASPTGLKGREYYEARGEIVWEVPTSDKVVALTFDDGPDPVTTPAILKLLKQYDAKATFFVVGRRVDQFPEILLEENKDGHEIGNHTYKHTYFNLKSNVPSMTEEISKTENSVLALTGKRTTLFRPPGGYYNSQLIDYTTTHGYLAVLWSWHQDTRDWAKPGIWRITDKVLKNLHSGDIILMHDHVENSVQTVEALKVILPEIKKRGYQCVTVTELLKHQRNAEPVKHDNSKKAGP</sequence>
<dbReference type="SUPFAM" id="SSF88713">
    <property type="entry name" value="Glycoside hydrolase/deacetylase"/>
    <property type="match status" value="1"/>
</dbReference>
<evidence type="ECO:0000256" key="1">
    <source>
        <dbReference type="SAM" id="SignalP"/>
    </source>
</evidence>
<evidence type="ECO:0000313" key="3">
    <source>
        <dbReference type="EMBL" id="ANS77199.1"/>
    </source>
</evidence>
<feature type="signal peptide" evidence="1">
    <location>
        <begin position="1"/>
        <end position="22"/>
    </location>
</feature>
<feature type="domain" description="NodB homology" evidence="2">
    <location>
        <begin position="50"/>
        <end position="233"/>
    </location>
</feature>
<dbReference type="STRING" id="1462996.AWM70_10995"/>
<protein>
    <submittedName>
        <fullName evidence="3">Polysaccharide deacetylase</fullName>
    </submittedName>
</protein>
<dbReference type="Gene3D" id="3.20.20.370">
    <property type="entry name" value="Glycoside hydrolase/deacetylase"/>
    <property type="match status" value="1"/>
</dbReference>